<accession>A0A0D3IW76</accession>
<dbReference type="AlphaFoldDB" id="A0A0D3IW76"/>
<dbReference type="PaxDb" id="2903-EOD15511"/>
<keyword evidence="2" id="KW-1185">Reference proteome</keyword>
<proteinExistence type="predicted"/>
<dbReference type="Proteomes" id="UP000013827">
    <property type="component" value="Unassembled WGS sequence"/>
</dbReference>
<name>A0A0D3IW76_EMIH1</name>
<protein>
    <recommendedName>
        <fullName evidence="3">Heterokaryon incompatibility domain-containing protein</fullName>
    </recommendedName>
</protein>
<reference evidence="2" key="1">
    <citation type="journal article" date="2013" name="Nature">
        <title>Pan genome of the phytoplankton Emiliania underpins its global distribution.</title>
        <authorList>
            <person name="Read B.A."/>
            <person name="Kegel J."/>
            <person name="Klute M.J."/>
            <person name="Kuo A."/>
            <person name="Lefebvre S.C."/>
            <person name="Maumus F."/>
            <person name="Mayer C."/>
            <person name="Miller J."/>
            <person name="Monier A."/>
            <person name="Salamov A."/>
            <person name="Young J."/>
            <person name="Aguilar M."/>
            <person name="Claverie J.M."/>
            <person name="Frickenhaus S."/>
            <person name="Gonzalez K."/>
            <person name="Herman E.K."/>
            <person name="Lin Y.C."/>
            <person name="Napier J."/>
            <person name="Ogata H."/>
            <person name="Sarno A.F."/>
            <person name="Shmutz J."/>
            <person name="Schroeder D."/>
            <person name="de Vargas C."/>
            <person name="Verret F."/>
            <person name="von Dassow P."/>
            <person name="Valentin K."/>
            <person name="Van de Peer Y."/>
            <person name="Wheeler G."/>
            <person name="Dacks J.B."/>
            <person name="Delwiche C.F."/>
            <person name="Dyhrman S.T."/>
            <person name="Glockner G."/>
            <person name="John U."/>
            <person name="Richards T."/>
            <person name="Worden A.Z."/>
            <person name="Zhang X."/>
            <person name="Grigoriev I.V."/>
            <person name="Allen A.E."/>
            <person name="Bidle K."/>
            <person name="Borodovsky M."/>
            <person name="Bowler C."/>
            <person name="Brownlee C."/>
            <person name="Cock J.M."/>
            <person name="Elias M."/>
            <person name="Gladyshev V.N."/>
            <person name="Groth M."/>
            <person name="Guda C."/>
            <person name="Hadaegh A."/>
            <person name="Iglesias-Rodriguez M.D."/>
            <person name="Jenkins J."/>
            <person name="Jones B.M."/>
            <person name="Lawson T."/>
            <person name="Leese F."/>
            <person name="Lindquist E."/>
            <person name="Lobanov A."/>
            <person name="Lomsadze A."/>
            <person name="Malik S.B."/>
            <person name="Marsh M.E."/>
            <person name="Mackinder L."/>
            <person name="Mock T."/>
            <person name="Mueller-Roeber B."/>
            <person name="Pagarete A."/>
            <person name="Parker M."/>
            <person name="Probert I."/>
            <person name="Quesneville H."/>
            <person name="Raines C."/>
            <person name="Rensing S.A."/>
            <person name="Riano-Pachon D.M."/>
            <person name="Richier S."/>
            <person name="Rokitta S."/>
            <person name="Shiraiwa Y."/>
            <person name="Soanes D.M."/>
            <person name="van der Giezen M."/>
            <person name="Wahlund T.M."/>
            <person name="Williams B."/>
            <person name="Wilson W."/>
            <person name="Wolfe G."/>
            <person name="Wurch L.L."/>
        </authorList>
    </citation>
    <scope>NUCLEOTIDE SEQUENCE</scope>
</reference>
<evidence type="ECO:0000313" key="2">
    <source>
        <dbReference type="Proteomes" id="UP000013827"/>
    </source>
</evidence>
<sequence length="81" mass="9177">RKTGHEPTLWLDKACIDQTNIDQSLTCLPIFLAGCQKLLVVAGPTFCRRLWCLLEIFTFLRMGGSVERIEVLFIADPLKDP</sequence>
<dbReference type="EnsemblProtists" id="EOD15511">
    <property type="protein sequence ID" value="EOD15511"/>
    <property type="gene ID" value="EMIHUDRAFT_370628"/>
</dbReference>
<dbReference type="HOGENOM" id="CLU_2581125_0_0_1"/>
<dbReference type="RefSeq" id="XP_005767940.1">
    <property type="nucleotide sequence ID" value="XM_005767883.1"/>
</dbReference>
<evidence type="ECO:0000313" key="1">
    <source>
        <dbReference type="EnsemblProtists" id="EOD15511"/>
    </source>
</evidence>
<organism evidence="1 2">
    <name type="scientific">Emiliania huxleyi (strain CCMP1516)</name>
    <dbReference type="NCBI Taxonomy" id="280463"/>
    <lineage>
        <taxon>Eukaryota</taxon>
        <taxon>Haptista</taxon>
        <taxon>Haptophyta</taxon>
        <taxon>Prymnesiophyceae</taxon>
        <taxon>Isochrysidales</taxon>
        <taxon>Noelaerhabdaceae</taxon>
        <taxon>Emiliania</taxon>
    </lineage>
</organism>
<dbReference type="GeneID" id="17261659"/>
<reference evidence="1" key="2">
    <citation type="submission" date="2024-10" db="UniProtKB">
        <authorList>
            <consortium name="EnsemblProtists"/>
        </authorList>
    </citation>
    <scope>IDENTIFICATION</scope>
</reference>
<dbReference type="KEGG" id="ehx:EMIHUDRAFT_370628"/>
<evidence type="ECO:0008006" key="3">
    <source>
        <dbReference type="Google" id="ProtNLM"/>
    </source>
</evidence>